<evidence type="ECO:0000259" key="2">
    <source>
        <dbReference type="Pfam" id="PF05193"/>
    </source>
</evidence>
<reference evidence="3" key="1">
    <citation type="journal article" name="DNA Res.">
        <title>The physiological potential of anammox bacteria as revealed by their core genome structure.</title>
        <authorList>
            <person name="Okubo T."/>
            <person name="Toyoda A."/>
            <person name="Fukuhara K."/>
            <person name="Uchiyama I."/>
            <person name="Harigaya Y."/>
            <person name="Kuroiwa M."/>
            <person name="Suzuki T."/>
            <person name="Murakami Y."/>
            <person name="Suwa Y."/>
            <person name="Takami H."/>
        </authorList>
    </citation>
    <scope>NUCLEOTIDE SEQUENCE</scope>
    <source>
        <strain evidence="3">317325-3</strain>
    </source>
</reference>
<dbReference type="InterPro" id="IPR011249">
    <property type="entry name" value="Metalloenz_LuxS/M16"/>
</dbReference>
<name>A0A809S8H6_9PROT</name>
<evidence type="ECO:0000313" key="3">
    <source>
        <dbReference type="EMBL" id="BBO19604.1"/>
    </source>
</evidence>
<feature type="domain" description="Peptidase M16 C-terminal" evidence="2">
    <location>
        <begin position="187"/>
        <end position="362"/>
    </location>
</feature>
<feature type="chain" id="PRO_5035233024" evidence="1">
    <location>
        <begin position="20"/>
        <end position="429"/>
    </location>
</feature>
<accession>A0A809S8H6</accession>
<keyword evidence="1" id="KW-0732">Signal</keyword>
<organism evidence="3 4">
    <name type="scientific">Candidatus Desulfobacillus denitrificans</name>
    <dbReference type="NCBI Taxonomy" id="2608985"/>
    <lineage>
        <taxon>Bacteria</taxon>
        <taxon>Pseudomonadati</taxon>
        <taxon>Pseudomonadota</taxon>
        <taxon>Betaproteobacteria</taxon>
        <taxon>Candidatus Desulfobacillus</taxon>
    </lineage>
</organism>
<dbReference type="Proteomes" id="UP000662914">
    <property type="component" value="Chromosome"/>
</dbReference>
<dbReference type="KEGG" id="ddz:DSYM_03030"/>
<gene>
    <name evidence="3" type="ORF">DSYM_03030</name>
</gene>
<dbReference type="Gene3D" id="3.30.830.10">
    <property type="entry name" value="Metalloenzyme, LuxS/M16 peptidase-like"/>
    <property type="match status" value="2"/>
</dbReference>
<protein>
    <submittedName>
        <fullName evidence="3">Peptidase M16</fullName>
    </submittedName>
</protein>
<dbReference type="EMBL" id="AP021857">
    <property type="protein sequence ID" value="BBO19604.1"/>
    <property type="molecule type" value="Genomic_DNA"/>
</dbReference>
<dbReference type="GO" id="GO:0046872">
    <property type="term" value="F:metal ion binding"/>
    <property type="evidence" value="ECO:0007669"/>
    <property type="project" value="InterPro"/>
</dbReference>
<dbReference type="SUPFAM" id="SSF63411">
    <property type="entry name" value="LuxS/MPP-like metallohydrolase"/>
    <property type="match status" value="2"/>
</dbReference>
<proteinExistence type="predicted"/>
<dbReference type="AlphaFoldDB" id="A0A809S8H6"/>
<feature type="signal peptide" evidence="1">
    <location>
        <begin position="1"/>
        <end position="19"/>
    </location>
</feature>
<dbReference type="Pfam" id="PF05193">
    <property type="entry name" value="Peptidase_M16_C"/>
    <property type="match status" value="1"/>
</dbReference>
<dbReference type="PANTHER" id="PTHR11851:SF224">
    <property type="entry name" value="PROCESSING PROTEASE"/>
    <property type="match status" value="1"/>
</dbReference>
<dbReference type="InterPro" id="IPR050361">
    <property type="entry name" value="MPP/UQCRC_Complex"/>
</dbReference>
<dbReference type="InterPro" id="IPR007863">
    <property type="entry name" value="Peptidase_M16_C"/>
</dbReference>
<dbReference type="PANTHER" id="PTHR11851">
    <property type="entry name" value="METALLOPROTEASE"/>
    <property type="match status" value="1"/>
</dbReference>
<evidence type="ECO:0000313" key="4">
    <source>
        <dbReference type="Proteomes" id="UP000662914"/>
    </source>
</evidence>
<sequence>MKKLAFALLLGALATLAQAGPRIEHWTAPSGARVFFIESRVVPIIDVQVDFAAGGAYAPANKAGLAGLTRGLLDTGAGELDEEKIADRLADSGALLGGGADKDRASVSLRTLSSAREREAALALMRLILQQPSFPAAVLDREKARTIAGIREADTRPASIAAKRFAAALYPGHPYGQVPTAESVERISREDLLAFYRAHYGARRAVVSIIGDLSRGEAEALAQELTAGLPDAPEKVSLPDTALPARGTVRIDHPATQAHILLGLPAVRRGDPDYIPLLVGNYILGGGGFVSRLMKEVREKRGYAYSVYSYFQPQRQPGPFEVGLQTKRDQAGAALKVVEEVLAGFLEGGPSGEELKAAQRNLVDGFPLRIDSNRKLLEYLSVIGFYGLPLTYLDDFPRKVQAVTAADIRAAFARHVRPAHFVTVIVGGE</sequence>
<evidence type="ECO:0000256" key="1">
    <source>
        <dbReference type="SAM" id="SignalP"/>
    </source>
</evidence>